<dbReference type="AlphaFoldDB" id="A0A1H9VUY6"/>
<dbReference type="InterPro" id="IPR014756">
    <property type="entry name" value="Ig_E-set"/>
</dbReference>
<sequence length="280" mass="29568">MRRIAVLLLALVLVSPTPALAADNPVAMIFSPTAEVSVPLNQPLLVIGGAVNGEAGGITEVDFSTDHGTNWTPVDARGERWSVLLFPSVPGPLTIHARARTASTTGPATVSRTIHVGGTTVPALEHETSLFLHDTHNPAVNDPDEQPVELGMRVAVDRPGSITALILKRGSYTGPVTARVWSNGTLLAEQEAPGAAYSQRITFTTPVPVVAGTEYVVSYYTPAGGYKVTENYFAGNLVQTPFKIPVNAGVYSYSGGFPADTWFGSNYGIEPVFRPQASGL</sequence>
<reference evidence="4" key="1">
    <citation type="submission" date="2016-10" db="EMBL/GenBank/DDBJ databases">
        <authorList>
            <person name="Varghese N."/>
            <person name="Submissions S."/>
        </authorList>
    </citation>
    <scope>NUCLEOTIDE SEQUENCE [LARGE SCALE GENOMIC DNA]</scope>
    <source>
        <strain evidence="4">CGMCC 4.578</strain>
    </source>
</reference>
<protein>
    <recommendedName>
        <fullName evidence="2">DUF4082 domain-containing protein</fullName>
    </recommendedName>
</protein>
<dbReference type="RefSeq" id="WP_090068534.1">
    <property type="nucleotide sequence ID" value="NZ_FOFT01000010.1"/>
</dbReference>
<keyword evidence="4" id="KW-1185">Reference proteome</keyword>
<evidence type="ECO:0000259" key="2">
    <source>
        <dbReference type="Pfam" id="PF13313"/>
    </source>
</evidence>
<feature type="domain" description="DUF4082" evidence="2">
    <location>
        <begin position="138"/>
        <end position="267"/>
    </location>
</feature>
<organism evidence="3 4">
    <name type="scientific">Lentzea flaviverrucosa</name>
    <dbReference type="NCBI Taxonomy" id="200379"/>
    <lineage>
        <taxon>Bacteria</taxon>
        <taxon>Bacillati</taxon>
        <taxon>Actinomycetota</taxon>
        <taxon>Actinomycetes</taxon>
        <taxon>Pseudonocardiales</taxon>
        <taxon>Pseudonocardiaceae</taxon>
        <taxon>Lentzea</taxon>
    </lineage>
</organism>
<dbReference type="SUPFAM" id="SSF81296">
    <property type="entry name" value="E set domains"/>
    <property type="match status" value="1"/>
</dbReference>
<feature type="chain" id="PRO_5011452167" description="DUF4082 domain-containing protein" evidence="1">
    <location>
        <begin position="22"/>
        <end position="280"/>
    </location>
</feature>
<evidence type="ECO:0000313" key="4">
    <source>
        <dbReference type="Proteomes" id="UP000199028"/>
    </source>
</evidence>
<dbReference type="Pfam" id="PF13313">
    <property type="entry name" value="DUF4082"/>
    <property type="match status" value="1"/>
</dbReference>
<name>A0A1H9VUY6_9PSEU</name>
<evidence type="ECO:0000313" key="3">
    <source>
        <dbReference type="EMBL" id="SES25412.1"/>
    </source>
</evidence>
<accession>A0A1H9VUY6</accession>
<dbReference type="Proteomes" id="UP000199028">
    <property type="component" value="Unassembled WGS sequence"/>
</dbReference>
<evidence type="ECO:0000256" key="1">
    <source>
        <dbReference type="SAM" id="SignalP"/>
    </source>
</evidence>
<dbReference type="InterPro" id="IPR025141">
    <property type="entry name" value="DUF4082"/>
</dbReference>
<dbReference type="EMBL" id="FOFT01000010">
    <property type="protein sequence ID" value="SES25412.1"/>
    <property type="molecule type" value="Genomic_DNA"/>
</dbReference>
<proteinExistence type="predicted"/>
<dbReference type="OrthoDB" id="3694607at2"/>
<dbReference type="Gene3D" id="2.60.40.650">
    <property type="match status" value="1"/>
</dbReference>
<gene>
    <name evidence="3" type="ORF">SAMN05216195_110316</name>
</gene>
<keyword evidence="1" id="KW-0732">Signal</keyword>
<feature type="signal peptide" evidence="1">
    <location>
        <begin position="1"/>
        <end position="21"/>
    </location>
</feature>